<organism evidence="2 3">
    <name type="scientific">Cryptotermes secundus</name>
    <dbReference type="NCBI Taxonomy" id="105785"/>
    <lineage>
        <taxon>Eukaryota</taxon>
        <taxon>Metazoa</taxon>
        <taxon>Ecdysozoa</taxon>
        <taxon>Arthropoda</taxon>
        <taxon>Hexapoda</taxon>
        <taxon>Insecta</taxon>
        <taxon>Pterygota</taxon>
        <taxon>Neoptera</taxon>
        <taxon>Polyneoptera</taxon>
        <taxon>Dictyoptera</taxon>
        <taxon>Blattodea</taxon>
        <taxon>Blattoidea</taxon>
        <taxon>Termitoidae</taxon>
        <taxon>Kalotermitidae</taxon>
        <taxon>Cryptotermitinae</taxon>
        <taxon>Cryptotermes</taxon>
    </lineage>
</organism>
<evidence type="ECO:0000313" key="2">
    <source>
        <dbReference type="EMBL" id="PNF38809.1"/>
    </source>
</evidence>
<gene>
    <name evidence="2" type="ORF">B7P43_G11543</name>
</gene>
<dbReference type="Proteomes" id="UP000235965">
    <property type="component" value="Unassembled WGS sequence"/>
</dbReference>
<accession>A0A2J7RD97</accession>
<keyword evidence="3" id="KW-1185">Reference proteome</keyword>
<feature type="region of interest" description="Disordered" evidence="1">
    <location>
        <begin position="55"/>
        <end position="78"/>
    </location>
</feature>
<proteinExistence type="predicted"/>
<dbReference type="EMBL" id="NEVH01005292">
    <property type="protein sequence ID" value="PNF38809.1"/>
    <property type="molecule type" value="Genomic_DNA"/>
</dbReference>
<reference evidence="2 3" key="1">
    <citation type="submission" date="2017-12" db="EMBL/GenBank/DDBJ databases">
        <title>Hemimetabolous genomes reveal molecular basis of termite eusociality.</title>
        <authorList>
            <person name="Harrison M.C."/>
            <person name="Jongepier E."/>
            <person name="Robertson H.M."/>
            <person name="Arning N."/>
            <person name="Bitard-Feildel T."/>
            <person name="Chao H."/>
            <person name="Childers C.P."/>
            <person name="Dinh H."/>
            <person name="Doddapaneni H."/>
            <person name="Dugan S."/>
            <person name="Gowin J."/>
            <person name="Greiner C."/>
            <person name="Han Y."/>
            <person name="Hu H."/>
            <person name="Hughes D.S.T."/>
            <person name="Huylmans A.-K."/>
            <person name="Kemena C."/>
            <person name="Kremer L.P.M."/>
            <person name="Lee S.L."/>
            <person name="Lopez-Ezquerra A."/>
            <person name="Mallet L."/>
            <person name="Monroy-Kuhn J.M."/>
            <person name="Moser A."/>
            <person name="Murali S.C."/>
            <person name="Muzny D.M."/>
            <person name="Otani S."/>
            <person name="Piulachs M.-D."/>
            <person name="Poelchau M."/>
            <person name="Qu J."/>
            <person name="Schaub F."/>
            <person name="Wada-Katsumata A."/>
            <person name="Worley K.C."/>
            <person name="Xie Q."/>
            <person name="Ylla G."/>
            <person name="Poulsen M."/>
            <person name="Gibbs R.A."/>
            <person name="Schal C."/>
            <person name="Richards S."/>
            <person name="Belles X."/>
            <person name="Korb J."/>
            <person name="Bornberg-Bauer E."/>
        </authorList>
    </citation>
    <scope>NUCLEOTIDE SEQUENCE [LARGE SCALE GENOMIC DNA]</scope>
    <source>
        <tissue evidence="2">Whole body</tissue>
    </source>
</reference>
<protein>
    <submittedName>
        <fullName evidence="2">Uncharacterized protein</fullName>
    </submittedName>
</protein>
<dbReference type="InParanoid" id="A0A2J7RD97"/>
<evidence type="ECO:0000313" key="3">
    <source>
        <dbReference type="Proteomes" id="UP000235965"/>
    </source>
</evidence>
<dbReference type="AlphaFoldDB" id="A0A2J7RD97"/>
<evidence type="ECO:0000256" key="1">
    <source>
        <dbReference type="SAM" id="MobiDB-lite"/>
    </source>
</evidence>
<sequence>MLHAPPSHHRLDHSNYTWRRVQVMKPLIMQFFPTSRHFISLRPVWREAANILNKQPRTADKEWSSNLGVERGANNSSP</sequence>
<comment type="caution">
    <text evidence="2">The sequence shown here is derived from an EMBL/GenBank/DDBJ whole genome shotgun (WGS) entry which is preliminary data.</text>
</comment>
<name>A0A2J7RD97_9NEOP</name>